<keyword evidence="1" id="KW-0175">Coiled coil</keyword>
<sequence length="224" mass="26413">MKNTKGLSGHPTLPHVQMDNQYMLIRKSDVAFLEKQEKKLKLWENELHEKEERVKAVEEKQGKEHKLLEQLKSKLDANEKAKQQQYDVKLKELQTQQLQAATFQQKLEKGLFTFLFFFFFDFYWVCRVISLLSPNQKSIETQMYIRARTVGTTDQRTKRGQSHFVTCFFFPLFSVFVLLIDTMAPFSSQTSTITNGTKEARRTQHSTPKSERELCLSFFLIRIK</sequence>
<evidence type="ECO:0000313" key="3">
    <source>
        <dbReference type="EMBL" id="ETO16083.1"/>
    </source>
</evidence>
<keyword evidence="2" id="KW-0812">Transmembrane</keyword>
<feature type="transmembrane region" description="Helical" evidence="2">
    <location>
        <begin position="111"/>
        <end position="133"/>
    </location>
</feature>
<proteinExistence type="predicted"/>
<name>X6MQ00_RETFI</name>
<keyword evidence="2" id="KW-0472">Membrane</keyword>
<gene>
    <name evidence="3" type="ORF">RFI_21273</name>
</gene>
<organism evidence="3 4">
    <name type="scientific">Reticulomyxa filosa</name>
    <dbReference type="NCBI Taxonomy" id="46433"/>
    <lineage>
        <taxon>Eukaryota</taxon>
        <taxon>Sar</taxon>
        <taxon>Rhizaria</taxon>
        <taxon>Retaria</taxon>
        <taxon>Foraminifera</taxon>
        <taxon>Monothalamids</taxon>
        <taxon>Reticulomyxidae</taxon>
        <taxon>Reticulomyxa</taxon>
    </lineage>
</organism>
<comment type="caution">
    <text evidence="3">The sequence shown here is derived from an EMBL/GenBank/DDBJ whole genome shotgun (WGS) entry which is preliminary data.</text>
</comment>
<dbReference type="EMBL" id="ASPP01018591">
    <property type="protein sequence ID" value="ETO16083.1"/>
    <property type="molecule type" value="Genomic_DNA"/>
</dbReference>
<evidence type="ECO:0000256" key="2">
    <source>
        <dbReference type="SAM" id="Phobius"/>
    </source>
</evidence>
<protein>
    <submittedName>
        <fullName evidence="3">Uncharacterized protein</fullName>
    </submittedName>
</protein>
<keyword evidence="2" id="KW-1133">Transmembrane helix</keyword>
<feature type="coiled-coil region" evidence="1">
    <location>
        <begin position="33"/>
        <end position="60"/>
    </location>
</feature>
<evidence type="ECO:0000256" key="1">
    <source>
        <dbReference type="SAM" id="Coils"/>
    </source>
</evidence>
<evidence type="ECO:0000313" key="4">
    <source>
        <dbReference type="Proteomes" id="UP000023152"/>
    </source>
</evidence>
<reference evidence="3 4" key="1">
    <citation type="journal article" date="2013" name="Curr. Biol.">
        <title>The Genome of the Foraminiferan Reticulomyxa filosa.</title>
        <authorList>
            <person name="Glockner G."/>
            <person name="Hulsmann N."/>
            <person name="Schleicher M."/>
            <person name="Noegel A.A."/>
            <person name="Eichinger L."/>
            <person name="Gallinger C."/>
            <person name="Pawlowski J."/>
            <person name="Sierra R."/>
            <person name="Euteneuer U."/>
            <person name="Pillet L."/>
            <person name="Moustafa A."/>
            <person name="Platzer M."/>
            <person name="Groth M."/>
            <person name="Szafranski K."/>
            <person name="Schliwa M."/>
        </authorList>
    </citation>
    <scope>NUCLEOTIDE SEQUENCE [LARGE SCALE GENOMIC DNA]</scope>
</reference>
<dbReference type="AlphaFoldDB" id="X6MQ00"/>
<feature type="transmembrane region" description="Helical" evidence="2">
    <location>
        <begin position="162"/>
        <end position="180"/>
    </location>
</feature>
<dbReference type="Proteomes" id="UP000023152">
    <property type="component" value="Unassembled WGS sequence"/>
</dbReference>
<keyword evidence="4" id="KW-1185">Reference proteome</keyword>
<accession>X6MQ00</accession>